<evidence type="ECO:0000313" key="1">
    <source>
        <dbReference type="EMBL" id="KAL3099866.1"/>
    </source>
</evidence>
<sequence>MLANGHWCGGKSALVCLKLKADYVGKSALVCLKLTTDYVGKSALGCLKLTTGYVSKSALLGALFEWALKTGCQKVSNAKFIQVKELAQEMDEIKQIVEQICAKKGINEQGKMTATFLNGQTLAQKMQKTSILGQKVLEHLKLSGEKQPKVPLDNFGTQLMAFANGLPNELPGKSAVIKQLEPINGSLATPNDVMKFLINMVSDSANKQVNGQENLIGLMNASARRHRRFDRRLLPIAVVIQLIFFIGCDGKLGADF</sequence>
<accession>A0ABD2KAG6</accession>
<comment type="caution">
    <text evidence="1">The sequence shown here is derived from an EMBL/GenBank/DDBJ whole genome shotgun (WGS) entry which is preliminary data.</text>
</comment>
<gene>
    <name evidence="1" type="ORF">niasHS_001792</name>
</gene>
<evidence type="ECO:0000313" key="2">
    <source>
        <dbReference type="Proteomes" id="UP001620645"/>
    </source>
</evidence>
<name>A0ABD2KAG6_HETSC</name>
<dbReference type="Proteomes" id="UP001620645">
    <property type="component" value="Unassembled WGS sequence"/>
</dbReference>
<dbReference type="AlphaFoldDB" id="A0ABD2KAG6"/>
<protein>
    <submittedName>
        <fullName evidence="1">Uncharacterized protein</fullName>
    </submittedName>
</protein>
<reference evidence="1 2" key="1">
    <citation type="submission" date="2024-10" db="EMBL/GenBank/DDBJ databases">
        <authorList>
            <person name="Kim D."/>
        </authorList>
    </citation>
    <scope>NUCLEOTIDE SEQUENCE [LARGE SCALE GENOMIC DNA]</scope>
    <source>
        <strain evidence="1">Taebaek</strain>
    </source>
</reference>
<dbReference type="EMBL" id="JBICCN010000037">
    <property type="protein sequence ID" value="KAL3099866.1"/>
    <property type="molecule type" value="Genomic_DNA"/>
</dbReference>
<organism evidence="1 2">
    <name type="scientific">Heterodera schachtii</name>
    <name type="common">Sugarbeet cyst nematode worm</name>
    <name type="synonym">Tylenchus schachtii</name>
    <dbReference type="NCBI Taxonomy" id="97005"/>
    <lineage>
        <taxon>Eukaryota</taxon>
        <taxon>Metazoa</taxon>
        <taxon>Ecdysozoa</taxon>
        <taxon>Nematoda</taxon>
        <taxon>Chromadorea</taxon>
        <taxon>Rhabditida</taxon>
        <taxon>Tylenchina</taxon>
        <taxon>Tylenchomorpha</taxon>
        <taxon>Tylenchoidea</taxon>
        <taxon>Heteroderidae</taxon>
        <taxon>Heteroderinae</taxon>
        <taxon>Heterodera</taxon>
    </lineage>
</organism>
<proteinExistence type="predicted"/>
<keyword evidence="2" id="KW-1185">Reference proteome</keyword>